<keyword evidence="2" id="KW-0732">Signal</keyword>
<dbReference type="InterPro" id="IPR010131">
    <property type="entry name" value="MdtP/NodT-like"/>
</dbReference>
<dbReference type="AlphaFoldDB" id="A0A4U6D904"/>
<dbReference type="PANTHER" id="PTHR30203">
    <property type="entry name" value="OUTER MEMBRANE CATION EFFLUX PROTEIN"/>
    <property type="match status" value="1"/>
</dbReference>
<dbReference type="Gene3D" id="1.20.1600.10">
    <property type="entry name" value="Outer membrane efflux proteins (OEP)"/>
    <property type="match status" value="1"/>
</dbReference>
<protein>
    <submittedName>
        <fullName evidence="3">TolC family protein</fullName>
    </submittedName>
</protein>
<organism evidence="3 4">
    <name type="scientific">Dyadobacter frigoris</name>
    <dbReference type="NCBI Taxonomy" id="2576211"/>
    <lineage>
        <taxon>Bacteria</taxon>
        <taxon>Pseudomonadati</taxon>
        <taxon>Bacteroidota</taxon>
        <taxon>Cytophagia</taxon>
        <taxon>Cytophagales</taxon>
        <taxon>Spirosomataceae</taxon>
        <taxon>Dyadobacter</taxon>
    </lineage>
</organism>
<accession>A0A4U6D904</accession>
<dbReference type="PANTHER" id="PTHR30203:SF23">
    <property type="entry name" value="OUTER MEMBRANE EFFLUX PROTEIN"/>
    <property type="match status" value="1"/>
</dbReference>
<dbReference type="GO" id="GO:0015562">
    <property type="term" value="F:efflux transmembrane transporter activity"/>
    <property type="evidence" value="ECO:0007669"/>
    <property type="project" value="InterPro"/>
</dbReference>
<dbReference type="EMBL" id="SZVO01000003">
    <property type="protein sequence ID" value="TKT92608.1"/>
    <property type="molecule type" value="Genomic_DNA"/>
</dbReference>
<evidence type="ECO:0000256" key="2">
    <source>
        <dbReference type="SAM" id="SignalP"/>
    </source>
</evidence>
<comment type="similarity">
    <text evidence="1">Belongs to the outer membrane factor (OMF) (TC 1.B.17) family.</text>
</comment>
<feature type="chain" id="PRO_5020358887" evidence="2">
    <location>
        <begin position="20"/>
        <end position="431"/>
    </location>
</feature>
<evidence type="ECO:0000313" key="4">
    <source>
        <dbReference type="Proteomes" id="UP000304900"/>
    </source>
</evidence>
<dbReference type="RefSeq" id="WP_137339336.1">
    <property type="nucleotide sequence ID" value="NZ_BSQH01000002.1"/>
</dbReference>
<dbReference type="InterPro" id="IPR003423">
    <property type="entry name" value="OMP_efflux"/>
</dbReference>
<gene>
    <name evidence="3" type="ORF">FDK13_07245</name>
</gene>
<reference evidence="3 4" key="1">
    <citation type="submission" date="2019-05" db="EMBL/GenBank/DDBJ databases">
        <title>Dyadobacter AR-3-8 sp. nov., isolated from arctic soil.</title>
        <authorList>
            <person name="Chaudhary D.K."/>
        </authorList>
    </citation>
    <scope>NUCLEOTIDE SEQUENCE [LARGE SCALE GENOMIC DNA]</scope>
    <source>
        <strain evidence="3 4">AR-3-8</strain>
    </source>
</reference>
<dbReference type="SUPFAM" id="SSF56954">
    <property type="entry name" value="Outer membrane efflux proteins (OEP)"/>
    <property type="match status" value="1"/>
</dbReference>
<dbReference type="Proteomes" id="UP000304900">
    <property type="component" value="Unassembled WGS sequence"/>
</dbReference>
<feature type="signal peptide" evidence="2">
    <location>
        <begin position="1"/>
        <end position="19"/>
    </location>
</feature>
<keyword evidence="4" id="KW-1185">Reference proteome</keyword>
<proteinExistence type="inferred from homology"/>
<comment type="caution">
    <text evidence="3">The sequence shown here is derived from an EMBL/GenBank/DDBJ whole genome shotgun (WGS) entry which is preliminary data.</text>
</comment>
<dbReference type="Pfam" id="PF02321">
    <property type="entry name" value="OEP"/>
    <property type="match status" value="1"/>
</dbReference>
<dbReference type="OrthoDB" id="9791261at2"/>
<evidence type="ECO:0000256" key="1">
    <source>
        <dbReference type="ARBA" id="ARBA00007613"/>
    </source>
</evidence>
<name>A0A4U6D904_9BACT</name>
<sequence length="431" mass="48712">MKAFFLTGLLVISVSISFASPFSEDTLRLSQKEAEGLFLNNNLDLLAQKLSIRQAEAQIIQAKLWPNPEFSIDELNLWTTKNQLSSGETIPPLIGNFGKNREFTAELTQVIETAGKRKKRIALESVSRDIASEYFSEVIRNLKTELRKNLFELAYHQSFLSVLKGQDDTLGSLLLSFENQYAQGNLNKPELFRLKALKLELSQQILEARKEVHAAQKSLSILLNLPVSQYLVVQDISSPNPGTLKALSLDNLMATAGSARPDAKISFLQQTWAQKNYDLEYAQRKPDLTFGMNYDRGGNFLLNFFGFGFKMDLPVFNRNQGAILGSKIGISKSKVESEQKIKGIEAEVAQAFRDLQKSVDAYQNLDPAYGEDLDQVFLTYTLYYTKRQIGMVEYLDFFEAYISNKRTILLTLKQLQDSREELSFATGAEIE</sequence>
<evidence type="ECO:0000313" key="3">
    <source>
        <dbReference type="EMBL" id="TKT92608.1"/>
    </source>
</evidence>